<evidence type="ECO:0008006" key="6">
    <source>
        <dbReference type="Google" id="ProtNLM"/>
    </source>
</evidence>
<dbReference type="GO" id="GO:0019148">
    <property type="term" value="F:D-cysteine desulfhydrase activity"/>
    <property type="evidence" value="ECO:0007669"/>
    <property type="project" value="TreeGrafter"/>
</dbReference>
<comment type="similarity">
    <text evidence="2">Belongs to the ACC deaminase/D-cysteine desulfhydrase family.</text>
</comment>
<dbReference type="InterPro" id="IPR027278">
    <property type="entry name" value="ACCD_DCysDesulf"/>
</dbReference>
<dbReference type="Proteomes" id="UP001497516">
    <property type="component" value="Chromosome 7"/>
</dbReference>
<dbReference type="Gene3D" id="3.40.50.1100">
    <property type="match status" value="2"/>
</dbReference>
<dbReference type="FunFam" id="3.40.50.1100:FF:000081">
    <property type="entry name" value="D-cysteine desulfhydrase 2 mitochondrial"/>
    <property type="match status" value="1"/>
</dbReference>
<accession>A0AAV2G250</accession>
<evidence type="ECO:0000256" key="1">
    <source>
        <dbReference type="ARBA" id="ARBA00001933"/>
    </source>
</evidence>
<evidence type="ECO:0000313" key="4">
    <source>
        <dbReference type="EMBL" id="CAL1404730.1"/>
    </source>
</evidence>
<evidence type="ECO:0000256" key="2">
    <source>
        <dbReference type="ARBA" id="ARBA00008639"/>
    </source>
</evidence>
<sequence>MNLQSLSSRPAASTICNHRRKLTDLFSIKSPVGFSSAAMPLLLSSLNIHSQPRNLMVSRQIASGGGGDLVPKLLDRKWTLQKPESEVHRVHLSPSPRLFLRRLNASNPLLGAGNHTIHPSFYVVRDDLLHPTANGNKARKLDALIPLLLDNFVTDVITCGGCQSSHTAAVAVLCAERGMRSHLLLRGEQPQILTGYNLISTMYGHVSYVPRSVYADREAMLKGHADLLAGSHGHVLWCSDIAKASFADESKARWNNVGVGSEEDCARKVLIINEGAGDGVALIGLIRLVEYLSQDHVFGMEKPIRLVVDCGTGTTAIGLALGALCLRLPWKVTAIMLADTIDRYREKEKQLMSEFSSQYGYKLDIGDDGGLVHWVQRHCPRKFGNILEGEMEKCQQIARQTGILVDPVYTLAAWEMAAQLSMEGEELVVMVHTGGTLGSFGLAQRYKSHFSSLK</sequence>
<comment type="cofactor">
    <cofactor evidence="1">
        <name>pyridoxal 5'-phosphate</name>
        <dbReference type="ChEBI" id="CHEBI:597326"/>
    </cofactor>
</comment>
<keyword evidence="3" id="KW-0663">Pyridoxal phosphate</keyword>
<dbReference type="AlphaFoldDB" id="A0AAV2G250"/>
<dbReference type="PANTHER" id="PTHR43780">
    <property type="entry name" value="1-AMINOCYCLOPROPANE-1-CARBOXYLATE DEAMINASE-RELATED"/>
    <property type="match status" value="1"/>
</dbReference>
<gene>
    <name evidence="4" type="ORF">LTRI10_LOCUS44560</name>
</gene>
<keyword evidence="5" id="KW-1185">Reference proteome</keyword>
<dbReference type="PANTHER" id="PTHR43780:SF7">
    <property type="entry name" value="D-CYSTEINE DESULFHYDRASE 2, MITOCHONDRIAL"/>
    <property type="match status" value="1"/>
</dbReference>
<dbReference type="SUPFAM" id="SSF53686">
    <property type="entry name" value="Tryptophan synthase beta subunit-like PLP-dependent enzymes"/>
    <property type="match status" value="1"/>
</dbReference>
<dbReference type="EMBL" id="OZ034820">
    <property type="protein sequence ID" value="CAL1404730.1"/>
    <property type="molecule type" value="Genomic_DNA"/>
</dbReference>
<reference evidence="4 5" key="1">
    <citation type="submission" date="2024-04" db="EMBL/GenBank/DDBJ databases">
        <authorList>
            <person name="Fracassetti M."/>
        </authorList>
    </citation>
    <scope>NUCLEOTIDE SEQUENCE [LARGE SCALE GENOMIC DNA]</scope>
</reference>
<evidence type="ECO:0000256" key="3">
    <source>
        <dbReference type="ARBA" id="ARBA00022898"/>
    </source>
</evidence>
<proteinExistence type="inferred from homology"/>
<evidence type="ECO:0000313" key="5">
    <source>
        <dbReference type="Proteomes" id="UP001497516"/>
    </source>
</evidence>
<dbReference type="InterPro" id="IPR036052">
    <property type="entry name" value="TrpB-like_PALP_sf"/>
</dbReference>
<name>A0AAV2G250_9ROSI</name>
<protein>
    <recommendedName>
        <fullName evidence="6">Tryptophan synthase beta chain-like PALP domain-containing protein</fullName>
    </recommendedName>
</protein>
<organism evidence="4 5">
    <name type="scientific">Linum trigynum</name>
    <dbReference type="NCBI Taxonomy" id="586398"/>
    <lineage>
        <taxon>Eukaryota</taxon>
        <taxon>Viridiplantae</taxon>
        <taxon>Streptophyta</taxon>
        <taxon>Embryophyta</taxon>
        <taxon>Tracheophyta</taxon>
        <taxon>Spermatophyta</taxon>
        <taxon>Magnoliopsida</taxon>
        <taxon>eudicotyledons</taxon>
        <taxon>Gunneridae</taxon>
        <taxon>Pentapetalae</taxon>
        <taxon>rosids</taxon>
        <taxon>fabids</taxon>
        <taxon>Malpighiales</taxon>
        <taxon>Linaceae</taxon>
        <taxon>Linum</taxon>
    </lineage>
</organism>